<comment type="subcellular location">
    <subcellularLocation>
        <location evidence="1">Cell inner membrane</location>
        <topology evidence="1">Lipid-anchor</topology>
    </subcellularLocation>
</comment>
<feature type="domain" description="Multidrug resistance protein MdtA-like alpha-helical hairpin" evidence="4">
    <location>
        <begin position="91"/>
        <end position="158"/>
    </location>
</feature>
<dbReference type="InterPro" id="IPR058625">
    <property type="entry name" value="MdtA-like_BSH"/>
</dbReference>
<evidence type="ECO:0000259" key="4">
    <source>
        <dbReference type="Pfam" id="PF25876"/>
    </source>
</evidence>
<dbReference type="Pfam" id="PF25876">
    <property type="entry name" value="HH_MFP_RND"/>
    <property type="match status" value="1"/>
</dbReference>
<dbReference type="KEGG" id="woc:BA177_01945"/>
<evidence type="ECO:0000256" key="3">
    <source>
        <dbReference type="SAM" id="Coils"/>
    </source>
</evidence>
<dbReference type="InterPro" id="IPR058627">
    <property type="entry name" value="MdtA-like_C"/>
</dbReference>
<dbReference type="FunFam" id="2.40.420.20:FF:000001">
    <property type="entry name" value="Efflux RND transporter periplasmic adaptor subunit"/>
    <property type="match status" value="1"/>
</dbReference>
<accession>A0A193LKG3</accession>
<dbReference type="InterPro" id="IPR058626">
    <property type="entry name" value="MdtA-like_b-barrel"/>
</dbReference>
<dbReference type="GO" id="GO:0046677">
    <property type="term" value="P:response to antibiotic"/>
    <property type="evidence" value="ECO:0007669"/>
    <property type="project" value="TreeGrafter"/>
</dbReference>
<dbReference type="STRING" id="1548547.BA177_01945"/>
<evidence type="ECO:0000313" key="8">
    <source>
        <dbReference type="EMBL" id="ANO52918.1"/>
    </source>
</evidence>
<feature type="domain" description="Multidrug resistance protein MdtA-like beta-barrel" evidence="6">
    <location>
        <begin position="196"/>
        <end position="286"/>
    </location>
</feature>
<protein>
    <submittedName>
        <fullName evidence="8">Efflux transporter periplasmic adaptor subunit</fullName>
    </submittedName>
</protein>
<proteinExistence type="inferred from homology"/>
<evidence type="ECO:0000256" key="1">
    <source>
        <dbReference type="ARBA" id="ARBA00004519"/>
    </source>
</evidence>
<dbReference type="Gene3D" id="2.40.30.170">
    <property type="match status" value="1"/>
</dbReference>
<feature type="domain" description="Multidrug resistance protein MdtA-like C-terminal permuted SH3" evidence="7">
    <location>
        <begin position="290"/>
        <end position="351"/>
    </location>
</feature>
<comment type="similarity">
    <text evidence="2">Belongs to the membrane fusion protein (MFP) (TC 8.A.1) family.</text>
</comment>
<dbReference type="Proteomes" id="UP000092695">
    <property type="component" value="Chromosome"/>
</dbReference>
<evidence type="ECO:0000259" key="5">
    <source>
        <dbReference type="Pfam" id="PF25917"/>
    </source>
</evidence>
<reference evidence="8 9" key="1">
    <citation type="submission" date="2016-06" db="EMBL/GenBank/DDBJ databases">
        <title>Complete genome sequence of a deep-branching marine Gamma Proteobacterium Woeseia oceani type strain XK5.</title>
        <authorList>
            <person name="Mu D."/>
            <person name="Du Z."/>
        </authorList>
    </citation>
    <scope>NUCLEOTIDE SEQUENCE [LARGE SCALE GENOMIC DNA]</scope>
    <source>
        <strain evidence="8 9">XK5</strain>
    </source>
</reference>
<dbReference type="Gene3D" id="2.40.50.100">
    <property type="match status" value="1"/>
</dbReference>
<dbReference type="PANTHER" id="PTHR30158:SF24">
    <property type="entry name" value="HLYD FAMILY SECRETION PROTEIN"/>
    <property type="match status" value="1"/>
</dbReference>
<evidence type="ECO:0000313" key="9">
    <source>
        <dbReference type="Proteomes" id="UP000092695"/>
    </source>
</evidence>
<evidence type="ECO:0000259" key="7">
    <source>
        <dbReference type="Pfam" id="PF25967"/>
    </source>
</evidence>
<dbReference type="Pfam" id="PF25917">
    <property type="entry name" value="BSH_RND"/>
    <property type="match status" value="1"/>
</dbReference>
<keyword evidence="9" id="KW-1185">Reference proteome</keyword>
<feature type="domain" description="Multidrug resistance protein MdtA-like barrel-sandwich hybrid" evidence="5">
    <location>
        <begin position="49"/>
        <end position="191"/>
    </location>
</feature>
<dbReference type="SUPFAM" id="SSF111369">
    <property type="entry name" value="HlyD-like secretion proteins"/>
    <property type="match status" value="1"/>
</dbReference>
<evidence type="ECO:0000256" key="2">
    <source>
        <dbReference type="ARBA" id="ARBA00009477"/>
    </source>
</evidence>
<dbReference type="NCBIfam" id="TIGR01730">
    <property type="entry name" value="RND_mfp"/>
    <property type="match status" value="1"/>
</dbReference>
<sequence>MLVTTLTVAACSDEAPTLTRPAPEVGIVVAEKAPAVNVVEFPGRVQAVRTAEVRARVNGIVERRLYEEGVDVVEGQKLFQIDPRELRAILNAVNATLARAEATVANAEQDVDRFKGLVADRAISEQEFDAAVARLRTAQADVAQVKAQRESAELNLGFATVTAPIAGRAGRAQVTEGALVSASAATLMTTIEQVDPVYVNFSRSSADMLRTRREITQGTLEVPELQRINVRLVLEDGSEYEHTGHLNFLSLSIDQDTGTAAIRAEFPNPDQSLVPGQFVRARIGAGVRPDAILIPQRAVQFAPQGASVMLVNPENVVEARNVVLGNLTEGAWRVTEGLSGGERVIVTGLQKIAVGQTVVPTPANLTADSPQ</sequence>
<evidence type="ECO:0000259" key="6">
    <source>
        <dbReference type="Pfam" id="PF25944"/>
    </source>
</evidence>
<dbReference type="PANTHER" id="PTHR30158">
    <property type="entry name" value="ACRA/E-RELATED COMPONENT OF DRUG EFFLUX TRANSPORTER"/>
    <property type="match status" value="1"/>
</dbReference>
<dbReference type="GO" id="GO:0022857">
    <property type="term" value="F:transmembrane transporter activity"/>
    <property type="evidence" value="ECO:0007669"/>
    <property type="project" value="InterPro"/>
</dbReference>
<gene>
    <name evidence="8" type="ORF">BA177_01945</name>
</gene>
<keyword evidence="3" id="KW-0175">Coiled coil</keyword>
<dbReference type="Gene3D" id="2.40.420.20">
    <property type="match status" value="1"/>
</dbReference>
<feature type="coiled-coil region" evidence="3">
    <location>
        <begin position="90"/>
        <end position="155"/>
    </location>
</feature>
<dbReference type="GO" id="GO:0005886">
    <property type="term" value="C:plasma membrane"/>
    <property type="evidence" value="ECO:0007669"/>
    <property type="project" value="UniProtKB-SubCell"/>
</dbReference>
<dbReference type="Pfam" id="PF25967">
    <property type="entry name" value="RND-MFP_C"/>
    <property type="match status" value="1"/>
</dbReference>
<dbReference type="Pfam" id="PF25944">
    <property type="entry name" value="Beta-barrel_RND"/>
    <property type="match status" value="1"/>
</dbReference>
<name>A0A193LKG3_9GAMM</name>
<dbReference type="Gene3D" id="1.10.287.470">
    <property type="entry name" value="Helix hairpin bin"/>
    <property type="match status" value="1"/>
</dbReference>
<dbReference type="AlphaFoldDB" id="A0A193LKG3"/>
<dbReference type="EMBL" id="CP016268">
    <property type="protein sequence ID" value="ANO52918.1"/>
    <property type="molecule type" value="Genomic_DNA"/>
</dbReference>
<organism evidence="8 9">
    <name type="scientific">Woeseia oceani</name>
    <dbReference type="NCBI Taxonomy" id="1548547"/>
    <lineage>
        <taxon>Bacteria</taxon>
        <taxon>Pseudomonadati</taxon>
        <taxon>Pseudomonadota</taxon>
        <taxon>Gammaproteobacteria</taxon>
        <taxon>Woeseiales</taxon>
        <taxon>Woeseiaceae</taxon>
        <taxon>Woeseia</taxon>
    </lineage>
</organism>
<dbReference type="InterPro" id="IPR006143">
    <property type="entry name" value="RND_pump_MFP"/>
</dbReference>
<dbReference type="InterPro" id="IPR058624">
    <property type="entry name" value="MdtA-like_HH"/>
</dbReference>